<dbReference type="GO" id="GO:0003676">
    <property type="term" value="F:nucleic acid binding"/>
    <property type="evidence" value="ECO:0007669"/>
    <property type="project" value="InterPro"/>
</dbReference>
<protein>
    <recommendedName>
        <fullName evidence="1">DDE-1 domain-containing protein</fullName>
    </recommendedName>
</protein>
<organism evidence="2 3">
    <name type="scientific">Aphanomyces astaci</name>
    <name type="common">Crayfish plague agent</name>
    <dbReference type="NCBI Taxonomy" id="112090"/>
    <lineage>
        <taxon>Eukaryota</taxon>
        <taxon>Sar</taxon>
        <taxon>Stramenopiles</taxon>
        <taxon>Oomycota</taxon>
        <taxon>Saprolegniomycetes</taxon>
        <taxon>Saprolegniales</taxon>
        <taxon>Verrucalvaceae</taxon>
        <taxon>Aphanomyces</taxon>
    </lineage>
</organism>
<accession>A0A397ABC5</accession>
<name>A0A397ABC5_APHAT</name>
<dbReference type="AlphaFoldDB" id="A0A397ABC5"/>
<evidence type="ECO:0000259" key="1">
    <source>
        <dbReference type="Pfam" id="PF03184"/>
    </source>
</evidence>
<dbReference type="Pfam" id="PF03184">
    <property type="entry name" value="DDE_1"/>
    <property type="match status" value="1"/>
</dbReference>
<dbReference type="Proteomes" id="UP000265427">
    <property type="component" value="Unassembled WGS sequence"/>
</dbReference>
<sequence length="107" mass="12005">MTGIIFNSFLTSMNERLAAQDRNVLLLVDNAQPHTLDEATVLSYVQLKMLPPNTTTHLQPQDAGVIASFKAKVKQRQLQNALDQINLVMEGRQSGLYERTIRPANLE</sequence>
<feature type="domain" description="DDE-1" evidence="1">
    <location>
        <begin position="1"/>
        <end position="88"/>
    </location>
</feature>
<dbReference type="InterPro" id="IPR004875">
    <property type="entry name" value="DDE_SF_endonuclease_dom"/>
</dbReference>
<evidence type="ECO:0000313" key="2">
    <source>
        <dbReference type="EMBL" id="RHY03178.1"/>
    </source>
</evidence>
<dbReference type="EMBL" id="QUSZ01007219">
    <property type="protein sequence ID" value="RHY03178.1"/>
    <property type="molecule type" value="Genomic_DNA"/>
</dbReference>
<gene>
    <name evidence="2" type="ORF">DYB36_011271</name>
</gene>
<reference evidence="2 3" key="1">
    <citation type="submission" date="2018-08" db="EMBL/GenBank/DDBJ databases">
        <title>Aphanomyces genome sequencing and annotation.</title>
        <authorList>
            <person name="Minardi D."/>
            <person name="Oidtmann B."/>
            <person name="Van Der Giezen M."/>
            <person name="Studholme D.J."/>
        </authorList>
    </citation>
    <scope>NUCLEOTIDE SEQUENCE [LARGE SCALE GENOMIC DNA]</scope>
    <source>
        <strain evidence="2 3">Kv</strain>
    </source>
</reference>
<comment type="caution">
    <text evidence="2">The sequence shown here is derived from an EMBL/GenBank/DDBJ whole genome shotgun (WGS) entry which is preliminary data.</text>
</comment>
<proteinExistence type="predicted"/>
<evidence type="ECO:0000313" key="3">
    <source>
        <dbReference type="Proteomes" id="UP000265427"/>
    </source>
</evidence>